<keyword evidence="1" id="KW-1133">Transmembrane helix</keyword>
<evidence type="ECO:0000313" key="3">
    <source>
        <dbReference type="WBParaSite" id="Pan_g11766.t1"/>
    </source>
</evidence>
<protein>
    <submittedName>
        <fullName evidence="3">G protein-coupled receptor</fullName>
    </submittedName>
</protein>
<keyword evidence="2" id="KW-1185">Reference proteome</keyword>
<feature type="transmembrane region" description="Helical" evidence="1">
    <location>
        <begin position="168"/>
        <end position="192"/>
    </location>
</feature>
<dbReference type="AlphaFoldDB" id="A0A7E4UQW1"/>
<feature type="transmembrane region" description="Helical" evidence="1">
    <location>
        <begin position="15"/>
        <end position="36"/>
    </location>
</feature>
<accession>A0A7E4UQW1</accession>
<dbReference type="WBParaSite" id="Pan_g11766.t1">
    <property type="protein sequence ID" value="Pan_g11766.t1"/>
    <property type="gene ID" value="Pan_g11766"/>
</dbReference>
<reference evidence="3" key="2">
    <citation type="submission" date="2020-10" db="UniProtKB">
        <authorList>
            <consortium name="WormBaseParasite"/>
        </authorList>
    </citation>
    <scope>IDENTIFICATION</scope>
</reference>
<dbReference type="Proteomes" id="UP000492821">
    <property type="component" value="Unassembled WGS sequence"/>
</dbReference>
<name>A0A7E4UQW1_PANRE</name>
<organism evidence="2 3">
    <name type="scientific">Panagrellus redivivus</name>
    <name type="common">Microworm</name>
    <dbReference type="NCBI Taxonomy" id="6233"/>
    <lineage>
        <taxon>Eukaryota</taxon>
        <taxon>Metazoa</taxon>
        <taxon>Ecdysozoa</taxon>
        <taxon>Nematoda</taxon>
        <taxon>Chromadorea</taxon>
        <taxon>Rhabditida</taxon>
        <taxon>Tylenchina</taxon>
        <taxon>Panagrolaimomorpha</taxon>
        <taxon>Panagrolaimoidea</taxon>
        <taxon>Panagrolaimidae</taxon>
        <taxon>Panagrellus</taxon>
    </lineage>
</organism>
<sequence>MGTIFLYIPSEYGRIAIGIAFSLLLFSLDCLLCVSWERYFALIKLESGDKLFKYRIIVYTIVTANCCLTSLGYVLILVKITSTIAHDKLHEPNNIDLDYFKTLEIHTNIFAMERLRPETVQWIVGLGLYATCSRTAIGVTALWLFKNHINNSNVSNSTLVIVRIMDRLVYIQIIIIFGLAVIPAWFMVILLFVLNNIKYVSEMFMAVVLVISLSPMALAISTICAYY</sequence>
<keyword evidence="1" id="KW-0812">Transmembrane</keyword>
<reference evidence="2" key="1">
    <citation type="journal article" date="2013" name="Genetics">
        <title>The draft genome and transcriptome of Panagrellus redivivus are shaped by the harsh demands of a free-living lifestyle.</title>
        <authorList>
            <person name="Srinivasan J."/>
            <person name="Dillman A.R."/>
            <person name="Macchietto M.G."/>
            <person name="Heikkinen L."/>
            <person name="Lakso M."/>
            <person name="Fracchia K.M."/>
            <person name="Antoshechkin I."/>
            <person name="Mortazavi A."/>
            <person name="Wong G."/>
            <person name="Sternberg P.W."/>
        </authorList>
    </citation>
    <scope>NUCLEOTIDE SEQUENCE [LARGE SCALE GENOMIC DNA]</scope>
    <source>
        <strain evidence="2">MT8872</strain>
    </source>
</reference>
<proteinExistence type="predicted"/>
<feature type="transmembrane region" description="Helical" evidence="1">
    <location>
        <begin position="204"/>
        <end position="226"/>
    </location>
</feature>
<evidence type="ECO:0000313" key="2">
    <source>
        <dbReference type="Proteomes" id="UP000492821"/>
    </source>
</evidence>
<feature type="transmembrane region" description="Helical" evidence="1">
    <location>
        <begin position="56"/>
        <end position="78"/>
    </location>
</feature>
<keyword evidence="1" id="KW-0472">Membrane</keyword>
<evidence type="ECO:0000256" key="1">
    <source>
        <dbReference type="SAM" id="Phobius"/>
    </source>
</evidence>
<feature type="transmembrane region" description="Helical" evidence="1">
    <location>
        <begin position="122"/>
        <end position="145"/>
    </location>
</feature>